<evidence type="ECO:0000256" key="2">
    <source>
        <dbReference type="PIRSR" id="PIRSR601310-3"/>
    </source>
</evidence>
<accession>B9E046</accession>
<dbReference type="PRINTS" id="PR00332">
    <property type="entry name" value="HISTRIAD"/>
</dbReference>
<dbReference type="Gene3D" id="3.30.428.10">
    <property type="entry name" value="HIT-like"/>
    <property type="match status" value="1"/>
</dbReference>
<dbReference type="HOGENOM" id="CLU_056776_8_1_9"/>
<dbReference type="Pfam" id="PF01230">
    <property type="entry name" value="HIT"/>
    <property type="match status" value="1"/>
</dbReference>
<organism evidence="5 6">
    <name type="scientific">Clostridium kluyveri (strain NBRC 12016)</name>
    <dbReference type="NCBI Taxonomy" id="583346"/>
    <lineage>
        <taxon>Bacteria</taxon>
        <taxon>Bacillati</taxon>
        <taxon>Bacillota</taxon>
        <taxon>Clostridia</taxon>
        <taxon>Eubacteriales</taxon>
        <taxon>Clostridiaceae</taxon>
        <taxon>Clostridium</taxon>
    </lineage>
</organism>
<evidence type="ECO:0000313" key="6">
    <source>
        <dbReference type="Proteomes" id="UP000007969"/>
    </source>
</evidence>
<dbReference type="InterPro" id="IPR019808">
    <property type="entry name" value="Histidine_triad_CS"/>
</dbReference>
<feature type="domain" description="HIT" evidence="4">
    <location>
        <begin position="8"/>
        <end position="117"/>
    </location>
</feature>
<evidence type="ECO:0000256" key="1">
    <source>
        <dbReference type="PIRSR" id="PIRSR601310-1"/>
    </source>
</evidence>
<dbReference type="Proteomes" id="UP000007969">
    <property type="component" value="Chromosome"/>
</dbReference>
<protein>
    <recommendedName>
        <fullName evidence="4">HIT domain-containing protein</fullName>
    </recommendedName>
</protein>
<feature type="active site" description="Tele-AMP-histidine intermediate" evidence="1">
    <location>
        <position position="103"/>
    </location>
</feature>
<gene>
    <name evidence="5" type="ordered locus">CKR_0820</name>
</gene>
<dbReference type="InterPro" id="IPR011146">
    <property type="entry name" value="HIT-like"/>
</dbReference>
<dbReference type="InterPro" id="IPR036265">
    <property type="entry name" value="HIT-like_sf"/>
</dbReference>
<dbReference type="KEGG" id="ckr:CKR_0820"/>
<dbReference type="PANTHER" id="PTHR23089">
    <property type="entry name" value="HISTIDINE TRIAD HIT PROTEIN"/>
    <property type="match status" value="1"/>
</dbReference>
<dbReference type="PROSITE" id="PS51084">
    <property type="entry name" value="HIT_2"/>
    <property type="match status" value="1"/>
</dbReference>
<name>B9E046_CLOK1</name>
<evidence type="ECO:0000256" key="3">
    <source>
        <dbReference type="PROSITE-ProRule" id="PRU00464"/>
    </source>
</evidence>
<dbReference type="CDD" id="cd01276">
    <property type="entry name" value="PKCI_related"/>
    <property type="match status" value="1"/>
</dbReference>
<feature type="short sequence motif" description="Histidine triad motif" evidence="2 3">
    <location>
        <begin position="101"/>
        <end position="105"/>
    </location>
</feature>
<dbReference type="GO" id="GO:0003824">
    <property type="term" value="F:catalytic activity"/>
    <property type="evidence" value="ECO:0007669"/>
    <property type="project" value="InterPro"/>
</dbReference>
<reference evidence="6" key="1">
    <citation type="submission" date="2005-09" db="EMBL/GenBank/DDBJ databases">
        <title>Complete genome sequence of Clostridium kluyveri and comparative genomics of Clostridia species.</title>
        <authorList>
            <person name="Inui M."/>
            <person name="Nonaka H."/>
            <person name="Shinoda Y."/>
            <person name="Ikenaga Y."/>
            <person name="Abe M."/>
            <person name="Naito K."/>
            <person name="Vertes A.A."/>
            <person name="Yukawa H."/>
        </authorList>
    </citation>
    <scope>NUCLEOTIDE SEQUENCE [LARGE SCALE GENOMIC DNA]</scope>
    <source>
        <strain evidence="6">NBRC 12016</strain>
    </source>
</reference>
<proteinExistence type="predicted"/>
<sequence length="117" mass="13153">MKFMEDCIFCKIIKGEIPSEKVYEDDKVLCFKDIEPGAPVHVLIIPKKHIDSINDITEEDTKLIAYIYLIAKQIAVKLGIANKGYRIVTNCGKEGGQTVSHVHFHMLGGRTLKWPPG</sequence>
<dbReference type="SUPFAM" id="SSF54197">
    <property type="entry name" value="HIT-like"/>
    <property type="match status" value="1"/>
</dbReference>
<dbReference type="EMBL" id="AP009049">
    <property type="protein sequence ID" value="BAH05871.1"/>
    <property type="molecule type" value="Genomic_DNA"/>
</dbReference>
<evidence type="ECO:0000313" key="5">
    <source>
        <dbReference type="EMBL" id="BAH05871.1"/>
    </source>
</evidence>
<dbReference type="PROSITE" id="PS00892">
    <property type="entry name" value="HIT_1"/>
    <property type="match status" value="1"/>
</dbReference>
<dbReference type="AlphaFoldDB" id="B9E046"/>
<dbReference type="InterPro" id="IPR001310">
    <property type="entry name" value="Histidine_triad_HIT"/>
</dbReference>
<evidence type="ECO:0000259" key="4">
    <source>
        <dbReference type="PROSITE" id="PS51084"/>
    </source>
</evidence>